<gene>
    <name evidence="1" type="ORF">HF394_05515</name>
</gene>
<evidence type="ECO:0000313" key="2">
    <source>
        <dbReference type="Proteomes" id="UP000509222"/>
    </source>
</evidence>
<protein>
    <submittedName>
        <fullName evidence="1">Uncharacterized protein</fullName>
    </submittedName>
</protein>
<sequence>MHWMMWIFWGSLAAVFAGAYLVDFLTRGKYSFNKKEKTLNQNLAEAEAQREVGRHNNQGGGMF</sequence>
<reference evidence="2" key="2">
    <citation type="submission" date="2020-06" db="EMBL/GenBank/DDBJ databases">
        <title>Isolation of Planomicrobium glaciei.</title>
        <authorList>
            <person name="Malisova L."/>
            <person name="Safrankova R."/>
            <person name="Jakubu V."/>
            <person name="Spanelova P."/>
        </authorList>
    </citation>
    <scope>NUCLEOTIDE SEQUENCE [LARGE SCALE GENOMIC DNA]</scope>
    <source>
        <strain evidence="2">NRL-ATB46093</strain>
    </source>
</reference>
<organism evidence="1 2">
    <name type="scientific">Planococcus glaciei</name>
    <dbReference type="NCBI Taxonomy" id="459472"/>
    <lineage>
        <taxon>Bacteria</taxon>
        <taxon>Bacillati</taxon>
        <taxon>Bacillota</taxon>
        <taxon>Bacilli</taxon>
        <taxon>Bacillales</taxon>
        <taxon>Caryophanaceae</taxon>
        <taxon>Planococcus</taxon>
    </lineage>
</organism>
<reference evidence="1 2" key="1">
    <citation type="submission" date="2020-04" db="EMBL/GenBank/DDBJ databases">
        <authorList>
            <person name="Pajer P."/>
            <person name="Broz P."/>
        </authorList>
    </citation>
    <scope>NUCLEOTIDE SEQUENCE [LARGE SCALE GENOMIC DNA]</scope>
    <source>
        <strain evidence="2">NRL-ATB46093</strain>
    </source>
</reference>
<name>A0A1G7WY16_9BACL</name>
<dbReference type="RefSeq" id="WP_036811521.1">
    <property type="nucleotide sequence ID" value="NZ_CP051177.1"/>
</dbReference>
<accession>A0A1G7WY16</accession>
<dbReference type="eggNOG" id="ENOG502ZM43">
    <property type="taxonomic scope" value="Bacteria"/>
</dbReference>
<dbReference type="EMBL" id="CP051177">
    <property type="protein sequence ID" value="QKX50087.1"/>
    <property type="molecule type" value="Genomic_DNA"/>
</dbReference>
<dbReference type="OrthoDB" id="2429066at2"/>
<dbReference type="AlphaFoldDB" id="A0A1G7WY16"/>
<dbReference type="STRING" id="459472.SAMN04487975_101429"/>
<keyword evidence="2" id="KW-1185">Reference proteome</keyword>
<evidence type="ECO:0000313" key="1">
    <source>
        <dbReference type="EMBL" id="QKX50087.1"/>
    </source>
</evidence>
<proteinExistence type="predicted"/>
<dbReference type="Proteomes" id="UP000509222">
    <property type="component" value="Chromosome"/>
</dbReference>